<dbReference type="EMBL" id="LAJE02000276">
    <property type="protein sequence ID" value="OEO29600.1"/>
    <property type="molecule type" value="Genomic_DNA"/>
</dbReference>
<proteinExistence type="predicted"/>
<feature type="chain" id="PRO_5009190258" description="Secreted protein" evidence="2">
    <location>
        <begin position="24"/>
        <end position="101"/>
    </location>
</feature>
<keyword evidence="4" id="KW-1185">Reference proteome</keyword>
<organism evidence="3 4">
    <name type="scientific">Devosia insulae DS-56</name>
    <dbReference type="NCBI Taxonomy" id="1116389"/>
    <lineage>
        <taxon>Bacteria</taxon>
        <taxon>Pseudomonadati</taxon>
        <taxon>Pseudomonadota</taxon>
        <taxon>Alphaproteobacteria</taxon>
        <taxon>Hyphomicrobiales</taxon>
        <taxon>Devosiaceae</taxon>
        <taxon>Devosia</taxon>
    </lineage>
</organism>
<accession>A0A1E5XLX3</accession>
<dbReference type="AlphaFoldDB" id="A0A1E5XLX3"/>
<feature type="region of interest" description="Disordered" evidence="1">
    <location>
        <begin position="48"/>
        <end position="79"/>
    </location>
</feature>
<protein>
    <recommendedName>
        <fullName evidence="5">Secreted protein</fullName>
    </recommendedName>
</protein>
<evidence type="ECO:0000256" key="1">
    <source>
        <dbReference type="SAM" id="MobiDB-lite"/>
    </source>
</evidence>
<dbReference type="Proteomes" id="UP000095463">
    <property type="component" value="Unassembled WGS sequence"/>
</dbReference>
<evidence type="ECO:0000256" key="2">
    <source>
        <dbReference type="SAM" id="SignalP"/>
    </source>
</evidence>
<sequence length="101" mass="10359">MMIRSFVSAAALTIAMLASGAMAQTSINGTEISAEDLPKVQAQCDSLAAEVATSDSTTNTENDGDEATKDADTPAELDQGTTKIDLATLTLDACKTAGFVK</sequence>
<dbReference type="OrthoDB" id="7951141at2"/>
<gene>
    <name evidence="3" type="ORF">VW23_024830</name>
</gene>
<evidence type="ECO:0000313" key="4">
    <source>
        <dbReference type="Proteomes" id="UP000095463"/>
    </source>
</evidence>
<reference evidence="3 4" key="1">
    <citation type="journal article" date="2015" name="Genome Announc.">
        <title>Genome Assemblies of Three Soil-Associated Devosia species: D. insulae, D. limi, and D. soli.</title>
        <authorList>
            <person name="Hassan Y.I."/>
            <person name="Lepp D."/>
            <person name="Zhou T."/>
        </authorList>
    </citation>
    <scope>NUCLEOTIDE SEQUENCE [LARGE SCALE GENOMIC DNA]</scope>
    <source>
        <strain evidence="3 4">DS-56</strain>
    </source>
</reference>
<evidence type="ECO:0008006" key="5">
    <source>
        <dbReference type="Google" id="ProtNLM"/>
    </source>
</evidence>
<comment type="caution">
    <text evidence="3">The sequence shown here is derived from an EMBL/GenBank/DDBJ whole genome shotgun (WGS) entry which is preliminary data.</text>
</comment>
<name>A0A1E5XLX3_9HYPH</name>
<feature type="signal peptide" evidence="2">
    <location>
        <begin position="1"/>
        <end position="23"/>
    </location>
</feature>
<evidence type="ECO:0000313" key="3">
    <source>
        <dbReference type="EMBL" id="OEO29600.1"/>
    </source>
</evidence>
<dbReference type="RefSeq" id="WP_069911164.1">
    <property type="nucleotide sequence ID" value="NZ_LAJE02000276.1"/>
</dbReference>
<keyword evidence="2" id="KW-0732">Signal</keyword>